<dbReference type="Gene3D" id="3.30.70.3250">
    <property type="entry name" value="Ribonuclease P, Pop5 subunit"/>
    <property type="match status" value="1"/>
</dbReference>
<proteinExistence type="inferred from homology"/>
<dbReference type="RefSeq" id="WP_095609228.1">
    <property type="nucleotide sequence ID" value="NZ_CAUHCB010000003.1"/>
</dbReference>
<dbReference type="AlphaFoldDB" id="A0A2V2BTQ8"/>
<dbReference type="GO" id="GO:0001682">
    <property type="term" value="P:tRNA 5'-leader removal"/>
    <property type="evidence" value="ECO:0007669"/>
    <property type="project" value="UniProtKB-UniRule"/>
</dbReference>
<evidence type="ECO:0000256" key="1">
    <source>
        <dbReference type="ARBA" id="ARBA00022694"/>
    </source>
</evidence>
<comment type="similarity">
    <text evidence="4">Belongs to the eukaryotic/archaeal RNase P protein component 2 family.</text>
</comment>
<dbReference type="GO" id="GO:0030677">
    <property type="term" value="C:ribonuclease P complex"/>
    <property type="evidence" value="ECO:0007669"/>
    <property type="project" value="UniProtKB-UniRule"/>
</dbReference>
<name>A0A2V2BTQ8_9EURY</name>
<dbReference type="InterPro" id="IPR038085">
    <property type="entry name" value="Rnp2-like_sf"/>
</dbReference>
<dbReference type="EMBL" id="LWMS01000006">
    <property type="protein sequence ID" value="PWL08883.1"/>
    <property type="molecule type" value="Genomic_DNA"/>
</dbReference>
<keyword evidence="1 4" id="KW-0819">tRNA processing</keyword>
<dbReference type="HAMAP" id="MF_00755">
    <property type="entry name" value="RNase_P_2"/>
    <property type="match status" value="1"/>
</dbReference>
<gene>
    <name evidence="4" type="primary">rnp2</name>
    <name evidence="5" type="ORF">MSCUN_02090</name>
</gene>
<sequence length="122" mass="14347">MVMINKLKILPPTLREKKRYIAFHLYSQNKVAKDTLIPYLWNTIINLYGEIHASKINIWVSDFDFIEFKDNINKYTVLVKCQRGYEDDFITMLNTLTYFKGKRIVADIIGVSGTIRAIRKKV</sequence>
<evidence type="ECO:0000256" key="3">
    <source>
        <dbReference type="ARBA" id="ARBA00022759"/>
    </source>
</evidence>
<comment type="catalytic activity">
    <reaction evidence="4">
        <text>Endonucleolytic cleavage of RNA, removing 5'-extranucleotides from tRNA precursor.</text>
        <dbReference type="EC" id="3.1.26.5"/>
    </reaction>
</comment>
<comment type="subunit">
    <text evidence="4">Consists of a catalytic RNA component and at least 4-5 protein subunits.</text>
</comment>
<accession>A0A2V2BTQ8</accession>
<protein>
    <recommendedName>
        <fullName evidence="4">Ribonuclease P protein component 2</fullName>
        <shortName evidence="4">RNase P component 2</shortName>
        <ecNumber evidence="4">3.1.26.5</ecNumber>
    </recommendedName>
    <alternativeName>
        <fullName evidence="4">Pop5</fullName>
    </alternativeName>
</protein>
<dbReference type="EC" id="3.1.26.5" evidence="4"/>
<keyword evidence="4" id="KW-0963">Cytoplasm</keyword>
<comment type="caution">
    <text evidence="5">The sequence shown here is derived from an EMBL/GenBank/DDBJ whole genome shotgun (WGS) entry which is preliminary data.</text>
</comment>
<dbReference type="OrthoDB" id="19261at2157"/>
<evidence type="ECO:0000313" key="6">
    <source>
        <dbReference type="Proteomes" id="UP000246004"/>
    </source>
</evidence>
<evidence type="ECO:0000256" key="2">
    <source>
        <dbReference type="ARBA" id="ARBA00022722"/>
    </source>
</evidence>
<dbReference type="Pfam" id="PF01900">
    <property type="entry name" value="RNase_P_Rpp14"/>
    <property type="match status" value="1"/>
</dbReference>
<keyword evidence="4" id="KW-0378">Hydrolase</keyword>
<keyword evidence="3 4" id="KW-0255">Endonuclease</keyword>
<comment type="function">
    <text evidence="4">Part of ribonuclease P, a protein complex that generates mature tRNA molecules by cleaving their 5'-ends.</text>
</comment>
<comment type="subcellular location">
    <subcellularLocation>
        <location evidence="4">Cytoplasm</location>
    </subcellularLocation>
</comment>
<dbReference type="InterPro" id="IPR002759">
    <property type="entry name" value="Pop5/Rpp14/Rnp2-like"/>
</dbReference>
<dbReference type="Proteomes" id="UP000246004">
    <property type="component" value="Unassembled WGS sequence"/>
</dbReference>
<dbReference type="GO" id="GO:0005737">
    <property type="term" value="C:cytoplasm"/>
    <property type="evidence" value="ECO:0007669"/>
    <property type="project" value="UniProtKB-SubCell"/>
</dbReference>
<organism evidence="5 6">
    <name type="scientific">Methanosphaera cuniculi</name>
    <dbReference type="NCBI Taxonomy" id="1077256"/>
    <lineage>
        <taxon>Archaea</taxon>
        <taxon>Methanobacteriati</taxon>
        <taxon>Methanobacteriota</taxon>
        <taxon>Methanomada group</taxon>
        <taxon>Methanobacteria</taxon>
        <taxon>Methanobacteriales</taxon>
        <taxon>Methanobacteriaceae</taxon>
        <taxon>Methanosphaera</taxon>
    </lineage>
</organism>
<dbReference type="GO" id="GO:0004526">
    <property type="term" value="F:ribonuclease P activity"/>
    <property type="evidence" value="ECO:0007669"/>
    <property type="project" value="UniProtKB-UniRule"/>
</dbReference>
<keyword evidence="2 4" id="KW-0540">Nuclease</keyword>
<reference evidence="5 6" key="1">
    <citation type="submission" date="2016-04" db="EMBL/GenBank/DDBJ databases">
        <title>Genome sequence of Methanosphaera cuniculi DSM 4103.</title>
        <authorList>
            <person name="Poehlein A."/>
            <person name="Seedorf H."/>
            <person name="Daniel R."/>
        </authorList>
    </citation>
    <scope>NUCLEOTIDE SEQUENCE [LARGE SCALE GENOMIC DNA]</scope>
    <source>
        <strain evidence="5 6">DSM 4103</strain>
    </source>
</reference>
<evidence type="ECO:0000256" key="4">
    <source>
        <dbReference type="HAMAP-Rule" id="MF_00755"/>
    </source>
</evidence>
<evidence type="ECO:0000313" key="5">
    <source>
        <dbReference type="EMBL" id="PWL08883.1"/>
    </source>
</evidence>
<dbReference type="SUPFAM" id="SSF160350">
    <property type="entry name" value="Rnp2-like"/>
    <property type="match status" value="1"/>
</dbReference>